<sequence>MKCPICGSDSYEVLKSKKETSKSKFIEKLLLKCKECQTVYRNELSHNKPIKFRIIVSEHEKSYKDFVEVYPDELLKVGDVLPLGEIRVEITSLETKKGSRVSKSIVSDLDTIWGSSLDTLARVGISVDFHGRISSYKVEVERDFIFNIGDLVKIENTIFKIKSLKTMDRKMRKGSANAGIIKRIYGRPFKSNTFNQDLTSKIVKSSTLES</sequence>
<protein>
    <submittedName>
        <fullName evidence="1">Uncharacterized protein</fullName>
    </submittedName>
</protein>
<dbReference type="PANTHER" id="PTHR42195:SF1">
    <property type="entry name" value="ZINC FINGER PROTEIN"/>
    <property type="match status" value="1"/>
</dbReference>
<dbReference type="AlphaFoldDB" id="A0A8T8K5X8"/>
<name>A0A8T8K5X8_9EURY</name>
<gene>
    <name evidence="1" type="ORF">HYG87_03475</name>
</gene>
<dbReference type="InterPro" id="IPR012041">
    <property type="entry name" value="Znf_CPxCG-like"/>
</dbReference>
<reference evidence="1" key="1">
    <citation type="submission" date="2020-07" db="EMBL/GenBank/DDBJ databases">
        <title>Methanobacterium. sp. MethCan genome.</title>
        <authorList>
            <person name="Postec A."/>
            <person name="Quemeneur M."/>
        </authorList>
    </citation>
    <scope>NUCLEOTIDE SEQUENCE</scope>
    <source>
        <strain evidence="1">MethCAN</strain>
    </source>
</reference>
<dbReference type="Proteomes" id="UP000681041">
    <property type="component" value="Chromosome"/>
</dbReference>
<evidence type="ECO:0000313" key="2">
    <source>
        <dbReference type="Proteomes" id="UP000681041"/>
    </source>
</evidence>
<dbReference type="PIRSF" id="PIRSF015877">
    <property type="entry name" value="UCP015877"/>
    <property type="match status" value="1"/>
</dbReference>
<proteinExistence type="predicted"/>
<dbReference type="GeneID" id="64819794"/>
<dbReference type="KEGG" id="meme:HYG87_03475"/>
<keyword evidence="2" id="KW-1185">Reference proteome</keyword>
<dbReference type="Pfam" id="PF19769">
    <property type="entry name" value="CPxCG_zf"/>
    <property type="match status" value="1"/>
</dbReference>
<dbReference type="OrthoDB" id="23364at2157"/>
<dbReference type="PANTHER" id="PTHR42195">
    <property type="entry name" value="UCP015877 FAMILY PROTEIN"/>
    <property type="match status" value="1"/>
</dbReference>
<organism evidence="1 2">
    <name type="scientific">Methanobacterium alkalithermotolerans</name>
    <dbReference type="NCBI Taxonomy" id="2731220"/>
    <lineage>
        <taxon>Archaea</taxon>
        <taxon>Methanobacteriati</taxon>
        <taxon>Methanobacteriota</taxon>
        <taxon>Methanomada group</taxon>
        <taxon>Methanobacteria</taxon>
        <taxon>Methanobacteriales</taxon>
        <taxon>Methanobacteriaceae</taxon>
        <taxon>Methanobacterium</taxon>
    </lineage>
</organism>
<dbReference type="EMBL" id="CP058560">
    <property type="protein sequence ID" value="QUH22895.1"/>
    <property type="molecule type" value="Genomic_DNA"/>
</dbReference>
<evidence type="ECO:0000313" key="1">
    <source>
        <dbReference type="EMBL" id="QUH22895.1"/>
    </source>
</evidence>
<dbReference type="RefSeq" id="WP_211533841.1">
    <property type="nucleotide sequence ID" value="NZ_CP058560.1"/>
</dbReference>
<accession>A0A8T8K5X8</accession>